<evidence type="ECO:0000313" key="3">
    <source>
        <dbReference type="Proteomes" id="UP000679220"/>
    </source>
</evidence>
<dbReference type="EMBL" id="JAGTAR010000005">
    <property type="protein sequence ID" value="MBR8534964.1"/>
    <property type="molecule type" value="Genomic_DNA"/>
</dbReference>
<dbReference type="Pfam" id="PF13584">
    <property type="entry name" value="BatD"/>
    <property type="match status" value="1"/>
</dbReference>
<organism evidence="2 3">
    <name type="scientific">Carboxylicivirga sediminis</name>
    <dbReference type="NCBI Taxonomy" id="2006564"/>
    <lineage>
        <taxon>Bacteria</taxon>
        <taxon>Pseudomonadati</taxon>
        <taxon>Bacteroidota</taxon>
        <taxon>Bacteroidia</taxon>
        <taxon>Marinilabiliales</taxon>
        <taxon>Marinilabiliaceae</taxon>
        <taxon>Carboxylicivirga</taxon>
    </lineage>
</organism>
<comment type="caution">
    <text evidence="2">The sequence shown here is derived from an EMBL/GenBank/DDBJ whole genome shotgun (WGS) entry which is preliminary data.</text>
</comment>
<name>A0A941F2Y1_9BACT</name>
<accession>A0A941F2Y1</accession>
<protein>
    <submittedName>
        <fullName evidence="2">BatD family protein</fullName>
    </submittedName>
</protein>
<proteinExistence type="predicted"/>
<dbReference type="RefSeq" id="WP_212188863.1">
    <property type="nucleotide sequence ID" value="NZ_JAGTAR010000005.1"/>
</dbReference>
<feature type="transmembrane region" description="Helical" evidence="1">
    <location>
        <begin position="310"/>
        <end position="331"/>
    </location>
</feature>
<keyword evidence="3" id="KW-1185">Reference proteome</keyword>
<keyword evidence="1" id="KW-1133">Transmembrane helix</keyword>
<dbReference type="InterPro" id="IPR025738">
    <property type="entry name" value="BatD"/>
</dbReference>
<reference evidence="2" key="2">
    <citation type="submission" date="2021-04" db="EMBL/GenBank/DDBJ databases">
        <authorList>
            <person name="Zhang T."/>
            <person name="Zhang Y."/>
            <person name="Lu D."/>
            <person name="Zuo D."/>
            <person name="Du Z."/>
        </authorList>
    </citation>
    <scope>NUCLEOTIDE SEQUENCE</scope>
    <source>
        <strain evidence="2">JR1</strain>
    </source>
</reference>
<dbReference type="PANTHER" id="PTHR40940">
    <property type="entry name" value="PROTEIN BATD-RELATED"/>
    <property type="match status" value="1"/>
</dbReference>
<dbReference type="PANTHER" id="PTHR40940:SF1">
    <property type="entry name" value="PROTEIN BATD"/>
    <property type="match status" value="1"/>
</dbReference>
<sequence length="435" mass="49144">MNSVSKIVVLHIVAQLVLLVPLPGQNVYTRVSVSPRSVYVGQPSRYSVKIYTDTWFTDGAEFAPFNQGDAFVVPAANQVGSERINGKTYSYVEHNYWIYPYNEGELELPQQKVVVHSPAPGQFKALPQVKITASKTLNVIANPPNVDADNWVVAQSMSRKDTWSRPVKTIKVGEVLERTVDIQAFGTMAAFMPSLDWGTAEGISIYPQTANLTTETPDRTSAIIAREKQTVAYLFEKQGVVIIPAVNLGYWNVKQHRWIDRSLPAIQVEVLPNEDLSVLASHKEMLGVTIGEGETPLAEEQTATSIWMKLLKWMIFSVAAAVFIFMFMRMINQLIRINSKRRQSEAYAYRKLIKTADDDSTYYMQLYQWLSMFSSSKSLEGLVKAECSAALQKSFEDEYNYILGNEQNSETKRAFFKVLRKELIQKKIRAEGLNP</sequence>
<keyword evidence="1" id="KW-0812">Transmembrane</keyword>
<evidence type="ECO:0000256" key="1">
    <source>
        <dbReference type="SAM" id="Phobius"/>
    </source>
</evidence>
<evidence type="ECO:0000313" key="2">
    <source>
        <dbReference type="EMBL" id="MBR8534964.1"/>
    </source>
</evidence>
<keyword evidence="1" id="KW-0472">Membrane</keyword>
<reference evidence="2" key="1">
    <citation type="journal article" date="2018" name="Int. J. Syst. Evol. Microbiol.">
        <title>Carboxylicivirga sediminis sp. nov., isolated from coastal sediment.</title>
        <authorList>
            <person name="Wang F.Q."/>
            <person name="Ren L.H."/>
            <person name="Zou R.J."/>
            <person name="Sun Y.Z."/>
            <person name="Liu X.J."/>
            <person name="Jiang F."/>
            <person name="Liu L.J."/>
        </authorList>
    </citation>
    <scope>NUCLEOTIDE SEQUENCE</scope>
    <source>
        <strain evidence="2">JR1</strain>
    </source>
</reference>
<gene>
    <name evidence="2" type="ORF">KDU71_05275</name>
</gene>
<dbReference type="Proteomes" id="UP000679220">
    <property type="component" value="Unassembled WGS sequence"/>
</dbReference>
<dbReference type="AlphaFoldDB" id="A0A941F2Y1"/>